<dbReference type="AlphaFoldDB" id="A0AAD5DEE8"/>
<dbReference type="InterPro" id="IPR020825">
    <property type="entry name" value="Phe-tRNA_synthase-like_B3/B4"/>
</dbReference>
<comment type="caution">
    <text evidence="1">The sequence shown here is derived from an EMBL/GenBank/DDBJ whole genome shotgun (WGS) entry which is preliminary data.</text>
</comment>
<sequence length="74" mass="8814">MRRVDLERYKRSPSKPYIRLSSNTAFRRILYVSMRSICAVLSGITFDEARYNSFIDLQDKLHQNICSVQDTYIY</sequence>
<accession>A0AAD5DEE8</accession>
<keyword evidence="2" id="KW-1185">Reference proteome</keyword>
<dbReference type="Proteomes" id="UP001206925">
    <property type="component" value="Unassembled WGS sequence"/>
</dbReference>
<dbReference type="EMBL" id="JAMZMK010000048">
    <property type="protein sequence ID" value="KAI7757875.1"/>
    <property type="molecule type" value="Genomic_DNA"/>
</dbReference>
<name>A0AAD5DEE8_AMBAR</name>
<organism evidence="1 2">
    <name type="scientific">Ambrosia artemisiifolia</name>
    <name type="common">Common ragweed</name>
    <dbReference type="NCBI Taxonomy" id="4212"/>
    <lineage>
        <taxon>Eukaryota</taxon>
        <taxon>Viridiplantae</taxon>
        <taxon>Streptophyta</taxon>
        <taxon>Embryophyta</taxon>
        <taxon>Tracheophyta</taxon>
        <taxon>Spermatophyta</taxon>
        <taxon>Magnoliopsida</taxon>
        <taxon>eudicotyledons</taxon>
        <taxon>Gunneridae</taxon>
        <taxon>Pentapetalae</taxon>
        <taxon>asterids</taxon>
        <taxon>campanulids</taxon>
        <taxon>Asterales</taxon>
        <taxon>Asteraceae</taxon>
        <taxon>Asteroideae</taxon>
        <taxon>Heliantheae alliance</taxon>
        <taxon>Heliantheae</taxon>
        <taxon>Ambrosia</taxon>
    </lineage>
</organism>
<reference evidence="1" key="1">
    <citation type="submission" date="2022-06" db="EMBL/GenBank/DDBJ databases">
        <title>Uncovering the hologenomic basis of an extraordinary plant invasion.</title>
        <authorList>
            <person name="Bieker V.C."/>
            <person name="Martin M.D."/>
            <person name="Gilbert T."/>
            <person name="Hodgins K."/>
            <person name="Battlay P."/>
            <person name="Petersen B."/>
            <person name="Wilson J."/>
        </authorList>
    </citation>
    <scope>NUCLEOTIDE SEQUENCE</scope>
    <source>
        <strain evidence="1">AA19_3_7</strain>
        <tissue evidence="1">Leaf</tissue>
    </source>
</reference>
<evidence type="ECO:0000313" key="1">
    <source>
        <dbReference type="EMBL" id="KAI7757875.1"/>
    </source>
</evidence>
<dbReference type="Gene3D" id="3.50.40.10">
    <property type="entry name" value="Phenylalanyl-trna Synthetase, Chain B, domain 3"/>
    <property type="match status" value="1"/>
</dbReference>
<feature type="non-terminal residue" evidence="1">
    <location>
        <position position="1"/>
    </location>
</feature>
<proteinExistence type="predicted"/>
<protein>
    <submittedName>
        <fullName evidence="1">Uncharacterized protein</fullName>
    </submittedName>
</protein>
<evidence type="ECO:0000313" key="2">
    <source>
        <dbReference type="Proteomes" id="UP001206925"/>
    </source>
</evidence>
<gene>
    <name evidence="1" type="ORF">M8C21_026793</name>
</gene>